<name>A0ABR2SFZ2_9ROSI</name>
<reference evidence="2 3" key="1">
    <citation type="journal article" date="2024" name="G3 (Bethesda)">
        <title>Genome assembly of Hibiscus sabdariffa L. provides insights into metabolisms of medicinal natural products.</title>
        <authorList>
            <person name="Kim T."/>
        </authorList>
    </citation>
    <scope>NUCLEOTIDE SEQUENCE [LARGE SCALE GENOMIC DNA]</scope>
    <source>
        <strain evidence="2">TK-2024</strain>
        <tissue evidence="2">Old leaves</tissue>
    </source>
</reference>
<feature type="compositionally biased region" description="Basic and acidic residues" evidence="1">
    <location>
        <begin position="11"/>
        <end position="28"/>
    </location>
</feature>
<feature type="region of interest" description="Disordered" evidence="1">
    <location>
        <begin position="1"/>
        <end position="43"/>
    </location>
</feature>
<protein>
    <submittedName>
        <fullName evidence="2">Uncharacterized protein</fullName>
    </submittedName>
</protein>
<organism evidence="2 3">
    <name type="scientific">Hibiscus sabdariffa</name>
    <name type="common">roselle</name>
    <dbReference type="NCBI Taxonomy" id="183260"/>
    <lineage>
        <taxon>Eukaryota</taxon>
        <taxon>Viridiplantae</taxon>
        <taxon>Streptophyta</taxon>
        <taxon>Embryophyta</taxon>
        <taxon>Tracheophyta</taxon>
        <taxon>Spermatophyta</taxon>
        <taxon>Magnoliopsida</taxon>
        <taxon>eudicotyledons</taxon>
        <taxon>Gunneridae</taxon>
        <taxon>Pentapetalae</taxon>
        <taxon>rosids</taxon>
        <taxon>malvids</taxon>
        <taxon>Malvales</taxon>
        <taxon>Malvaceae</taxon>
        <taxon>Malvoideae</taxon>
        <taxon>Hibiscus</taxon>
    </lineage>
</organism>
<dbReference type="Proteomes" id="UP001396334">
    <property type="component" value="Unassembled WGS sequence"/>
</dbReference>
<gene>
    <name evidence="2" type="ORF">V6N11_004322</name>
</gene>
<accession>A0ABR2SFZ2</accession>
<comment type="caution">
    <text evidence="2">The sequence shown here is derived from an EMBL/GenBank/DDBJ whole genome shotgun (WGS) entry which is preliminary data.</text>
</comment>
<sequence>MTQLRRAVYRRRTDDPKDGFSSARRREFGSSVRASNGRRTVAKTEEKREAAVWVLTEPLNGFLAQTAALSREWRTGDGLRGGAAPGGSGGYAHGRAVAGIEWWPG</sequence>
<proteinExistence type="predicted"/>
<evidence type="ECO:0000313" key="3">
    <source>
        <dbReference type="Proteomes" id="UP001396334"/>
    </source>
</evidence>
<evidence type="ECO:0000256" key="1">
    <source>
        <dbReference type="SAM" id="MobiDB-lite"/>
    </source>
</evidence>
<evidence type="ECO:0000313" key="2">
    <source>
        <dbReference type="EMBL" id="KAK9024145.1"/>
    </source>
</evidence>
<dbReference type="EMBL" id="JBBPBN010000015">
    <property type="protein sequence ID" value="KAK9024145.1"/>
    <property type="molecule type" value="Genomic_DNA"/>
</dbReference>
<keyword evidence="3" id="KW-1185">Reference proteome</keyword>